<organism evidence="1 2">
    <name type="scientific">Eretmocerus hayati</name>
    <dbReference type="NCBI Taxonomy" id="131215"/>
    <lineage>
        <taxon>Eukaryota</taxon>
        <taxon>Metazoa</taxon>
        <taxon>Ecdysozoa</taxon>
        <taxon>Arthropoda</taxon>
        <taxon>Hexapoda</taxon>
        <taxon>Insecta</taxon>
        <taxon>Pterygota</taxon>
        <taxon>Neoptera</taxon>
        <taxon>Endopterygota</taxon>
        <taxon>Hymenoptera</taxon>
        <taxon>Apocrita</taxon>
        <taxon>Proctotrupomorpha</taxon>
        <taxon>Chalcidoidea</taxon>
        <taxon>Aphelinidae</taxon>
        <taxon>Aphelininae</taxon>
        <taxon>Eretmocerus</taxon>
    </lineage>
</organism>
<protein>
    <submittedName>
        <fullName evidence="1">Uncharacterized protein</fullName>
    </submittedName>
</protein>
<dbReference type="Proteomes" id="UP001239111">
    <property type="component" value="Chromosome 3"/>
</dbReference>
<evidence type="ECO:0000313" key="1">
    <source>
        <dbReference type="EMBL" id="KAJ8673482.1"/>
    </source>
</evidence>
<name>A0ACC2NTD5_9HYME</name>
<dbReference type="EMBL" id="CM056743">
    <property type="protein sequence ID" value="KAJ8673482.1"/>
    <property type="molecule type" value="Genomic_DNA"/>
</dbReference>
<reference evidence="1" key="1">
    <citation type="submission" date="2023-04" db="EMBL/GenBank/DDBJ databases">
        <title>A chromosome-level genome assembly of the parasitoid wasp Eretmocerus hayati.</title>
        <authorList>
            <person name="Zhong Y."/>
            <person name="Liu S."/>
            <person name="Liu Y."/>
        </authorList>
    </citation>
    <scope>NUCLEOTIDE SEQUENCE</scope>
    <source>
        <strain evidence="1">ZJU_SS_LIU_2023</strain>
    </source>
</reference>
<comment type="caution">
    <text evidence="1">The sequence shown here is derived from an EMBL/GenBank/DDBJ whole genome shotgun (WGS) entry which is preliminary data.</text>
</comment>
<sequence length="194" mass="21960">MMACGYLRVIQRRLLSMSPSKRGNAVLDDSEIGEIGSEENLSTQEVTRCVIFHQKVVKFCREINHFMQSFFVIMVLCTVYNLSLISLQLLENDGNFFKYVTLLALNFLQLYICQWGPEQLLTESEAVGEAAYSAALAHGQINIRANKMLLLVMMRAQRPAQLTAGGYINLSMETFGNMIKSAFSFFTVARNLYD</sequence>
<evidence type="ECO:0000313" key="2">
    <source>
        <dbReference type="Proteomes" id="UP001239111"/>
    </source>
</evidence>
<accession>A0ACC2NTD5</accession>
<gene>
    <name evidence="1" type="ORF">QAD02_004744</name>
</gene>
<keyword evidence="2" id="KW-1185">Reference proteome</keyword>
<proteinExistence type="predicted"/>